<dbReference type="PANTHER" id="PTHR43445:SF3">
    <property type="entry name" value="UDP-N-ACETYLMURAMATE--L-ALANINE LIGASE"/>
    <property type="match status" value="1"/>
</dbReference>
<evidence type="ECO:0000256" key="13">
    <source>
        <dbReference type="ARBA" id="ARBA00047833"/>
    </source>
</evidence>
<evidence type="ECO:0000256" key="6">
    <source>
        <dbReference type="ARBA" id="ARBA00022618"/>
    </source>
</evidence>
<keyword evidence="9 14" id="KW-0133">Cell shape</keyword>
<evidence type="ECO:0000259" key="16">
    <source>
        <dbReference type="Pfam" id="PF02875"/>
    </source>
</evidence>
<dbReference type="InterPro" id="IPR036565">
    <property type="entry name" value="Mur-like_cat_sf"/>
</dbReference>
<name>A0A938YJ53_9ACTN</name>
<dbReference type="InterPro" id="IPR000713">
    <property type="entry name" value="Mur_ligase_N"/>
</dbReference>
<comment type="caution">
    <text evidence="18">The sequence shown here is derived from an EMBL/GenBank/DDBJ whole genome shotgun (WGS) entry which is preliminary data.</text>
</comment>
<keyword evidence="4 14" id="KW-0963">Cytoplasm</keyword>
<dbReference type="InterPro" id="IPR005758">
    <property type="entry name" value="UDP-N-AcMur_Ala_ligase_MurC"/>
</dbReference>
<evidence type="ECO:0000256" key="11">
    <source>
        <dbReference type="ARBA" id="ARBA00023306"/>
    </source>
</evidence>
<proteinExistence type="inferred from homology"/>
<dbReference type="AlphaFoldDB" id="A0A938YJ53"/>
<dbReference type="GO" id="GO:0005524">
    <property type="term" value="F:ATP binding"/>
    <property type="evidence" value="ECO:0007669"/>
    <property type="project" value="UniProtKB-UniRule"/>
</dbReference>
<keyword evidence="5 14" id="KW-0436">Ligase</keyword>
<gene>
    <name evidence="14" type="primary">murC</name>
    <name evidence="18" type="ORF">JL106_18350</name>
</gene>
<evidence type="ECO:0000256" key="2">
    <source>
        <dbReference type="ARBA" id="ARBA00004752"/>
    </source>
</evidence>
<evidence type="ECO:0000256" key="14">
    <source>
        <dbReference type="HAMAP-Rule" id="MF_00046"/>
    </source>
</evidence>
<feature type="binding site" evidence="14">
    <location>
        <begin position="99"/>
        <end position="105"/>
    </location>
    <ligand>
        <name>ATP</name>
        <dbReference type="ChEBI" id="CHEBI:30616"/>
    </ligand>
</feature>
<dbReference type="Gene3D" id="3.40.1190.10">
    <property type="entry name" value="Mur-like, catalytic domain"/>
    <property type="match status" value="1"/>
</dbReference>
<dbReference type="Proteomes" id="UP000663792">
    <property type="component" value="Unassembled WGS sequence"/>
</dbReference>
<dbReference type="GO" id="GO:0008360">
    <property type="term" value="P:regulation of cell shape"/>
    <property type="evidence" value="ECO:0007669"/>
    <property type="project" value="UniProtKB-KW"/>
</dbReference>
<evidence type="ECO:0000256" key="10">
    <source>
        <dbReference type="ARBA" id="ARBA00022984"/>
    </source>
</evidence>
<keyword evidence="10 14" id="KW-0573">Peptidoglycan synthesis</keyword>
<evidence type="ECO:0000256" key="3">
    <source>
        <dbReference type="ARBA" id="ARBA00012211"/>
    </source>
</evidence>
<dbReference type="GO" id="GO:0008763">
    <property type="term" value="F:UDP-N-acetylmuramate-L-alanine ligase activity"/>
    <property type="evidence" value="ECO:0007669"/>
    <property type="project" value="UniProtKB-UniRule"/>
</dbReference>
<protein>
    <recommendedName>
        <fullName evidence="3 14">UDP-N-acetylmuramate--L-alanine ligase</fullName>
        <ecNumber evidence="3 14">6.3.2.8</ecNumber>
    </recommendedName>
    <alternativeName>
        <fullName evidence="14">UDP-N-acetylmuramoyl-L-alanine synthetase</fullName>
    </alternativeName>
</protein>
<dbReference type="Pfam" id="PF02875">
    <property type="entry name" value="Mur_ligase_C"/>
    <property type="match status" value="1"/>
</dbReference>
<evidence type="ECO:0000313" key="19">
    <source>
        <dbReference type="Proteomes" id="UP000663792"/>
    </source>
</evidence>
<comment type="subcellular location">
    <subcellularLocation>
        <location evidence="1 14">Cytoplasm</location>
    </subcellularLocation>
</comment>
<keyword evidence="12 14" id="KW-0961">Cell wall biogenesis/degradation</keyword>
<dbReference type="Pfam" id="PF01225">
    <property type="entry name" value="Mur_ligase"/>
    <property type="match status" value="1"/>
</dbReference>
<dbReference type="Gene3D" id="3.40.50.720">
    <property type="entry name" value="NAD(P)-binding Rossmann-like Domain"/>
    <property type="match status" value="1"/>
</dbReference>
<dbReference type="Pfam" id="PF08245">
    <property type="entry name" value="Mur_ligase_M"/>
    <property type="match status" value="1"/>
</dbReference>
<dbReference type="GO" id="GO:0051301">
    <property type="term" value="P:cell division"/>
    <property type="evidence" value="ECO:0007669"/>
    <property type="project" value="UniProtKB-KW"/>
</dbReference>
<evidence type="ECO:0000256" key="7">
    <source>
        <dbReference type="ARBA" id="ARBA00022741"/>
    </source>
</evidence>
<dbReference type="SUPFAM" id="SSF51984">
    <property type="entry name" value="MurCD N-terminal domain"/>
    <property type="match status" value="1"/>
</dbReference>
<comment type="catalytic activity">
    <reaction evidence="13 14">
        <text>UDP-N-acetyl-alpha-D-muramate + L-alanine + ATP = UDP-N-acetyl-alpha-D-muramoyl-L-alanine + ADP + phosphate + H(+)</text>
        <dbReference type="Rhea" id="RHEA:23372"/>
        <dbReference type="ChEBI" id="CHEBI:15378"/>
        <dbReference type="ChEBI" id="CHEBI:30616"/>
        <dbReference type="ChEBI" id="CHEBI:43474"/>
        <dbReference type="ChEBI" id="CHEBI:57972"/>
        <dbReference type="ChEBI" id="CHEBI:70757"/>
        <dbReference type="ChEBI" id="CHEBI:83898"/>
        <dbReference type="ChEBI" id="CHEBI:456216"/>
        <dbReference type="EC" id="6.3.2.8"/>
    </reaction>
</comment>
<feature type="domain" description="Mur ligase central" evidence="17">
    <location>
        <begin position="97"/>
        <end position="312"/>
    </location>
</feature>
<keyword evidence="8 14" id="KW-0067">ATP-binding</keyword>
<comment type="function">
    <text evidence="14">Cell wall formation.</text>
</comment>
<evidence type="ECO:0000259" key="17">
    <source>
        <dbReference type="Pfam" id="PF08245"/>
    </source>
</evidence>
<dbReference type="GO" id="GO:0071555">
    <property type="term" value="P:cell wall organization"/>
    <property type="evidence" value="ECO:0007669"/>
    <property type="project" value="UniProtKB-KW"/>
</dbReference>
<dbReference type="EC" id="6.3.2.8" evidence="3 14"/>
<reference evidence="18" key="1">
    <citation type="submission" date="2021-01" db="EMBL/GenBank/DDBJ databases">
        <title>YIM 132084 draft genome.</title>
        <authorList>
            <person name="An D."/>
        </authorList>
    </citation>
    <scope>NUCLEOTIDE SEQUENCE</scope>
    <source>
        <strain evidence="18">YIM 132084</strain>
    </source>
</reference>
<dbReference type="GO" id="GO:0009252">
    <property type="term" value="P:peptidoglycan biosynthetic process"/>
    <property type="evidence" value="ECO:0007669"/>
    <property type="project" value="UniProtKB-UniRule"/>
</dbReference>
<comment type="pathway">
    <text evidence="2 14">Cell wall biogenesis; peptidoglycan biosynthesis.</text>
</comment>
<dbReference type="EMBL" id="JAERWK010000025">
    <property type="protein sequence ID" value="MBM9469252.1"/>
    <property type="molecule type" value="Genomic_DNA"/>
</dbReference>
<sequence>MSGIATLLAERGWPVAGSDARGSGTLDELGTVGVRCAVGHRAENLDLLPGGPTAVIVSTAIRPDNPEVRRAQQFGVPVVRRAEALAALMAGARSVCVAGTHGKTSTTSMLTVALHAAGLDPSYAIGGVLAQPASDAVPDAVPGAATGLARAAHSGTGDVFVAEADESDGSFLAFAPHGAIVTNLEPDHLDHHGTAEAYAAVFDAFTERIQPGGFLVVCADDPGADALAGRTGGERIGGARVVRYGTRVDGPFPPEVRVTVDPTGSAGPGTDQDGARTGAAGTVRLADGREVALRLAVPGEHMLLNATAALVAGIELGVDPYRLAEGLAAYRGVRRRFERRGTAGGVTVYDDYAHHPTEVRAQLRAARAVVPAGGRLVVVFQPHLYSRTAAFAGEFATALRSADVVVVLDVYGAREEPVPGVSGELIARSVPTSDAPAEGVGGPGGTRTVRYEPDFAVAARTVAGLVRSGDLVITMGAGDVTTLGPELLTLLGSR</sequence>
<keyword evidence="7 14" id="KW-0547">Nucleotide-binding</keyword>
<dbReference type="InterPro" id="IPR050061">
    <property type="entry name" value="MurCDEF_pg_biosynth"/>
</dbReference>
<evidence type="ECO:0000259" key="15">
    <source>
        <dbReference type="Pfam" id="PF01225"/>
    </source>
</evidence>
<evidence type="ECO:0000256" key="5">
    <source>
        <dbReference type="ARBA" id="ARBA00022598"/>
    </source>
</evidence>
<dbReference type="HAMAP" id="MF_00046">
    <property type="entry name" value="MurC"/>
    <property type="match status" value="1"/>
</dbReference>
<accession>A0A938YJ53</accession>
<evidence type="ECO:0000256" key="12">
    <source>
        <dbReference type="ARBA" id="ARBA00023316"/>
    </source>
</evidence>
<feature type="domain" description="Mur ligase N-terminal catalytic" evidence="15">
    <location>
        <begin position="1"/>
        <end position="91"/>
    </location>
</feature>
<dbReference type="Gene3D" id="3.90.190.20">
    <property type="entry name" value="Mur ligase, C-terminal domain"/>
    <property type="match status" value="1"/>
</dbReference>
<dbReference type="PANTHER" id="PTHR43445">
    <property type="entry name" value="UDP-N-ACETYLMURAMATE--L-ALANINE LIGASE-RELATED"/>
    <property type="match status" value="1"/>
</dbReference>
<dbReference type="InterPro" id="IPR036615">
    <property type="entry name" value="Mur_ligase_C_dom_sf"/>
</dbReference>
<dbReference type="NCBIfam" id="TIGR01082">
    <property type="entry name" value="murC"/>
    <property type="match status" value="1"/>
</dbReference>
<evidence type="ECO:0000256" key="1">
    <source>
        <dbReference type="ARBA" id="ARBA00004496"/>
    </source>
</evidence>
<dbReference type="SUPFAM" id="SSF53623">
    <property type="entry name" value="MurD-like peptide ligases, catalytic domain"/>
    <property type="match status" value="1"/>
</dbReference>
<keyword evidence="11 14" id="KW-0131">Cell cycle</keyword>
<keyword evidence="19" id="KW-1185">Reference proteome</keyword>
<dbReference type="GO" id="GO:0005737">
    <property type="term" value="C:cytoplasm"/>
    <property type="evidence" value="ECO:0007669"/>
    <property type="project" value="UniProtKB-SubCell"/>
</dbReference>
<comment type="similarity">
    <text evidence="14">Belongs to the MurCDEF family.</text>
</comment>
<dbReference type="InterPro" id="IPR004101">
    <property type="entry name" value="Mur_ligase_C"/>
</dbReference>
<evidence type="ECO:0000256" key="9">
    <source>
        <dbReference type="ARBA" id="ARBA00022960"/>
    </source>
</evidence>
<evidence type="ECO:0000256" key="8">
    <source>
        <dbReference type="ARBA" id="ARBA00022840"/>
    </source>
</evidence>
<organism evidence="18 19">
    <name type="scientific">Nakamurella leprariae</name>
    <dbReference type="NCBI Taxonomy" id="2803911"/>
    <lineage>
        <taxon>Bacteria</taxon>
        <taxon>Bacillati</taxon>
        <taxon>Actinomycetota</taxon>
        <taxon>Actinomycetes</taxon>
        <taxon>Nakamurellales</taxon>
        <taxon>Nakamurellaceae</taxon>
        <taxon>Nakamurella</taxon>
    </lineage>
</organism>
<dbReference type="InterPro" id="IPR013221">
    <property type="entry name" value="Mur_ligase_cen"/>
</dbReference>
<dbReference type="SUPFAM" id="SSF53244">
    <property type="entry name" value="MurD-like peptide ligases, peptide-binding domain"/>
    <property type="match status" value="1"/>
</dbReference>
<feature type="domain" description="Mur ligase C-terminal" evidence="16">
    <location>
        <begin position="335"/>
        <end position="478"/>
    </location>
</feature>
<evidence type="ECO:0000313" key="18">
    <source>
        <dbReference type="EMBL" id="MBM9469252.1"/>
    </source>
</evidence>
<keyword evidence="6 14" id="KW-0132">Cell division</keyword>
<evidence type="ECO:0000256" key="4">
    <source>
        <dbReference type="ARBA" id="ARBA00022490"/>
    </source>
</evidence>